<dbReference type="InterPro" id="IPR006016">
    <property type="entry name" value="UspA"/>
</dbReference>
<feature type="domain" description="UspA" evidence="2">
    <location>
        <begin position="14"/>
        <end position="158"/>
    </location>
</feature>
<dbReference type="PANTHER" id="PTHR31964">
    <property type="entry name" value="ADENINE NUCLEOTIDE ALPHA HYDROLASES-LIKE SUPERFAMILY PROTEIN"/>
    <property type="match status" value="1"/>
</dbReference>
<reference evidence="3 4" key="1">
    <citation type="submission" date="2019-08" db="EMBL/GenBank/DDBJ databases">
        <title>Complete genome sequence of Kushneria sp. YCWA18, a halophilic phosphate-solubilizing bacterium isolated from Daqiao saltern in China.</title>
        <authorList>
            <person name="Du G.-X."/>
            <person name="Qu L.-Y."/>
        </authorList>
    </citation>
    <scope>NUCLEOTIDE SEQUENCE [LARGE SCALE GENOMIC DNA]</scope>
    <source>
        <strain evidence="3 4">YCWA18</strain>
    </source>
</reference>
<dbReference type="PRINTS" id="PR01438">
    <property type="entry name" value="UNVRSLSTRESS"/>
</dbReference>
<dbReference type="Proteomes" id="UP000322553">
    <property type="component" value="Chromosome"/>
</dbReference>
<evidence type="ECO:0000313" key="3">
    <source>
        <dbReference type="EMBL" id="QEL11713.1"/>
    </source>
</evidence>
<evidence type="ECO:0000259" key="2">
    <source>
        <dbReference type="Pfam" id="PF00582"/>
    </source>
</evidence>
<dbReference type="PANTHER" id="PTHR31964:SF113">
    <property type="entry name" value="USPA DOMAIN-CONTAINING PROTEIN"/>
    <property type="match status" value="1"/>
</dbReference>
<dbReference type="CDD" id="cd00293">
    <property type="entry name" value="USP-like"/>
    <property type="match status" value="1"/>
</dbReference>
<evidence type="ECO:0000313" key="4">
    <source>
        <dbReference type="Proteomes" id="UP000322553"/>
    </source>
</evidence>
<dbReference type="InterPro" id="IPR006015">
    <property type="entry name" value="Universal_stress_UspA"/>
</dbReference>
<sequence>MPVCSRLLIGEVLMFRSLLVPVDGSEHARHALKVACQLILPDGVLHLLHVIEPPPIMYGLETMGVRSPLDTFPEQQQKQEGQAIMDRMIKSMPSHQCQVDTQVLVGTPAYVIVAEAGKNGVDAIVMGSRGLSDIKGLMVGSVSHRVGYTAPCTVICVHDVPAAASQAVA</sequence>
<accession>A0A5C1A1X7</accession>
<protein>
    <submittedName>
        <fullName evidence="3">Universal stress protein</fullName>
    </submittedName>
</protein>
<dbReference type="SUPFAM" id="SSF52402">
    <property type="entry name" value="Adenine nucleotide alpha hydrolases-like"/>
    <property type="match status" value="1"/>
</dbReference>
<dbReference type="Gene3D" id="3.40.50.620">
    <property type="entry name" value="HUPs"/>
    <property type="match status" value="1"/>
</dbReference>
<dbReference type="InterPro" id="IPR014729">
    <property type="entry name" value="Rossmann-like_a/b/a_fold"/>
</dbReference>
<evidence type="ECO:0000256" key="1">
    <source>
        <dbReference type="ARBA" id="ARBA00008791"/>
    </source>
</evidence>
<comment type="similarity">
    <text evidence="1">Belongs to the universal stress protein A family.</text>
</comment>
<proteinExistence type="inferred from homology"/>
<dbReference type="AlphaFoldDB" id="A0A5C1A1X7"/>
<dbReference type="KEGG" id="kuy:FY550_11570"/>
<name>A0A5C1A1X7_9GAMM</name>
<dbReference type="OrthoDB" id="5795499at2"/>
<keyword evidence="4" id="KW-1185">Reference proteome</keyword>
<dbReference type="Pfam" id="PF00582">
    <property type="entry name" value="Usp"/>
    <property type="match status" value="1"/>
</dbReference>
<organism evidence="3 4">
    <name type="scientific">Kushneria phosphatilytica</name>
    <dbReference type="NCBI Taxonomy" id="657387"/>
    <lineage>
        <taxon>Bacteria</taxon>
        <taxon>Pseudomonadati</taxon>
        <taxon>Pseudomonadota</taxon>
        <taxon>Gammaproteobacteria</taxon>
        <taxon>Oceanospirillales</taxon>
        <taxon>Halomonadaceae</taxon>
        <taxon>Kushneria</taxon>
    </lineage>
</organism>
<gene>
    <name evidence="3" type="ORF">FY550_11570</name>
</gene>
<dbReference type="EMBL" id="CP043420">
    <property type="protein sequence ID" value="QEL11713.1"/>
    <property type="molecule type" value="Genomic_DNA"/>
</dbReference>